<dbReference type="AlphaFoldDB" id="A0A9P7DUA8"/>
<proteinExistence type="predicted"/>
<reference evidence="1" key="1">
    <citation type="journal article" date="2020" name="New Phytol.">
        <title>Comparative genomics reveals dynamic genome evolution in host specialist ectomycorrhizal fungi.</title>
        <authorList>
            <person name="Lofgren L.A."/>
            <person name="Nguyen N.H."/>
            <person name="Vilgalys R."/>
            <person name="Ruytinx J."/>
            <person name="Liao H.L."/>
            <person name="Branco S."/>
            <person name="Kuo A."/>
            <person name="LaButti K."/>
            <person name="Lipzen A."/>
            <person name="Andreopoulos W."/>
            <person name="Pangilinan J."/>
            <person name="Riley R."/>
            <person name="Hundley H."/>
            <person name="Na H."/>
            <person name="Barry K."/>
            <person name="Grigoriev I.V."/>
            <person name="Stajich J.E."/>
            <person name="Kennedy P.G."/>
        </authorList>
    </citation>
    <scope>NUCLEOTIDE SEQUENCE</scope>
    <source>
        <strain evidence="1">MN1</strain>
    </source>
</reference>
<accession>A0A9P7DUA8</accession>
<dbReference type="OrthoDB" id="3247418at2759"/>
<dbReference type="Proteomes" id="UP000807769">
    <property type="component" value="Unassembled WGS sequence"/>
</dbReference>
<name>A0A9P7DUA8_9AGAM</name>
<protein>
    <submittedName>
        <fullName evidence="1">Uncharacterized protein</fullName>
    </submittedName>
</protein>
<feature type="non-terminal residue" evidence="1">
    <location>
        <position position="64"/>
    </location>
</feature>
<evidence type="ECO:0000313" key="1">
    <source>
        <dbReference type="EMBL" id="KAG1803019.1"/>
    </source>
</evidence>
<evidence type="ECO:0000313" key="2">
    <source>
        <dbReference type="Proteomes" id="UP000807769"/>
    </source>
</evidence>
<keyword evidence="2" id="KW-1185">Reference proteome</keyword>
<dbReference type="GeneID" id="64623695"/>
<feature type="non-terminal residue" evidence="1">
    <location>
        <position position="1"/>
    </location>
</feature>
<dbReference type="EMBL" id="JABBWG010000074">
    <property type="protein sequence ID" value="KAG1803019.1"/>
    <property type="molecule type" value="Genomic_DNA"/>
</dbReference>
<sequence>PDDVKPTHHWVTHIFNQLQDYRPVYNFWTFLFEHLNKVLKSYSMNNHSNGEIEVTFMHAFQKDV</sequence>
<dbReference type="RefSeq" id="XP_041186373.1">
    <property type="nucleotide sequence ID" value="XM_041329678.1"/>
</dbReference>
<gene>
    <name evidence="1" type="ORF">BJ212DRAFT_1247590</name>
</gene>
<comment type="caution">
    <text evidence="1">The sequence shown here is derived from an EMBL/GenBank/DDBJ whole genome shotgun (WGS) entry which is preliminary data.</text>
</comment>
<organism evidence="1 2">
    <name type="scientific">Suillus subaureus</name>
    <dbReference type="NCBI Taxonomy" id="48587"/>
    <lineage>
        <taxon>Eukaryota</taxon>
        <taxon>Fungi</taxon>
        <taxon>Dikarya</taxon>
        <taxon>Basidiomycota</taxon>
        <taxon>Agaricomycotina</taxon>
        <taxon>Agaricomycetes</taxon>
        <taxon>Agaricomycetidae</taxon>
        <taxon>Boletales</taxon>
        <taxon>Suillineae</taxon>
        <taxon>Suillaceae</taxon>
        <taxon>Suillus</taxon>
    </lineage>
</organism>